<accession>A0A4C1SX29</accession>
<dbReference type="STRING" id="151549.A0A4C1SX29"/>
<evidence type="ECO:0000256" key="1">
    <source>
        <dbReference type="SAM" id="MobiDB-lite"/>
    </source>
</evidence>
<evidence type="ECO:0000313" key="3">
    <source>
        <dbReference type="Proteomes" id="UP000299102"/>
    </source>
</evidence>
<dbReference type="EMBL" id="BGZK01007984">
    <property type="protein sequence ID" value="GBP06495.1"/>
    <property type="molecule type" value="Genomic_DNA"/>
</dbReference>
<proteinExistence type="predicted"/>
<keyword evidence="3" id="KW-1185">Reference proteome</keyword>
<protein>
    <submittedName>
        <fullName evidence="2">Uncharacterized protein</fullName>
    </submittedName>
</protein>
<name>A0A4C1SX29_EUMVA</name>
<feature type="region of interest" description="Disordered" evidence="1">
    <location>
        <begin position="94"/>
        <end position="116"/>
    </location>
</feature>
<gene>
    <name evidence="2" type="ORF">EVAR_73637_1</name>
</gene>
<dbReference type="OrthoDB" id="9450131at2759"/>
<comment type="caution">
    <text evidence="2">The sequence shown here is derived from an EMBL/GenBank/DDBJ whole genome shotgun (WGS) entry which is preliminary data.</text>
</comment>
<dbReference type="AlphaFoldDB" id="A0A4C1SX29"/>
<feature type="non-terminal residue" evidence="2">
    <location>
        <position position="1"/>
    </location>
</feature>
<organism evidence="2 3">
    <name type="scientific">Eumeta variegata</name>
    <name type="common">Bagworm moth</name>
    <name type="synonym">Eumeta japonica</name>
    <dbReference type="NCBI Taxonomy" id="151549"/>
    <lineage>
        <taxon>Eukaryota</taxon>
        <taxon>Metazoa</taxon>
        <taxon>Ecdysozoa</taxon>
        <taxon>Arthropoda</taxon>
        <taxon>Hexapoda</taxon>
        <taxon>Insecta</taxon>
        <taxon>Pterygota</taxon>
        <taxon>Neoptera</taxon>
        <taxon>Endopterygota</taxon>
        <taxon>Lepidoptera</taxon>
        <taxon>Glossata</taxon>
        <taxon>Ditrysia</taxon>
        <taxon>Tineoidea</taxon>
        <taxon>Psychidae</taxon>
        <taxon>Oiketicinae</taxon>
        <taxon>Eumeta</taxon>
    </lineage>
</organism>
<reference evidence="2 3" key="1">
    <citation type="journal article" date="2019" name="Commun. Biol.">
        <title>The bagworm genome reveals a unique fibroin gene that provides high tensile strength.</title>
        <authorList>
            <person name="Kono N."/>
            <person name="Nakamura H."/>
            <person name="Ohtoshi R."/>
            <person name="Tomita M."/>
            <person name="Numata K."/>
            <person name="Arakawa K."/>
        </authorList>
    </citation>
    <scope>NUCLEOTIDE SEQUENCE [LARGE SCALE GENOMIC DNA]</scope>
</reference>
<evidence type="ECO:0000313" key="2">
    <source>
        <dbReference type="EMBL" id="GBP06495.1"/>
    </source>
</evidence>
<feature type="compositionally biased region" description="Polar residues" evidence="1">
    <location>
        <begin position="94"/>
        <end position="104"/>
    </location>
</feature>
<dbReference type="Proteomes" id="UP000299102">
    <property type="component" value="Unassembled WGS sequence"/>
</dbReference>
<sequence>KFIDYNEAPIVTSDNGQLQEQYIIDETPPPLPPRTHSLLPLAGSGTDGILRLNLAGSQGKPLPKIPASASFNDDLYAPDNDNTNKDALNNFINNERSSENNTNMTNRPLPPLPTKNNLLNRVHESDSDENEYFENDDSEMILMMLMTTTTTTKATMT</sequence>